<protein>
    <submittedName>
        <fullName evidence="1">Uncharacterized protein</fullName>
    </submittedName>
</protein>
<dbReference type="AlphaFoldDB" id="A0A0M0JSU3"/>
<dbReference type="EMBL" id="JWZX01002426">
    <property type="protein sequence ID" value="KOO29372.1"/>
    <property type="molecule type" value="Genomic_DNA"/>
</dbReference>
<keyword evidence="2" id="KW-1185">Reference proteome</keyword>
<organism evidence="1 2">
    <name type="scientific">Chrysochromulina tobinii</name>
    <dbReference type="NCBI Taxonomy" id="1460289"/>
    <lineage>
        <taxon>Eukaryota</taxon>
        <taxon>Haptista</taxon>
        <taxon>Haptophyta</taxon>
        <taxon>Prymnesiophyceae</taxon>
        <taxon>Prymnesiales</taxon>
        <taxon>Chrysochromulinaceae</taxon>
        <taxon>Chrysochromulina</taxon>
    </lineage>
</organism>
<dbReference type="Proteomes" id="UP000037460">
    <property type="component" value="Unassembled WGS sequence"/>
</dbReference>
<evidence type="ECO:0000313" key="1">
    <source>
        <dbReference type="EMBL" id="KOO29372.1"/>
    </source>
</evidence>
<sequence length="180" mass="19174">MFTHRARTSASARGLAAIGAASHRRCRALLLDICLFAYALPPSRRFSAGVCDAWGRFAHRLLRAWEAELRMGGDDAAALLGGAIERAWAVGVPSLAPLAPLASALVRGHMLRCFVPAYSEYTLAEERRLPPPSAGLPPVLPLAPFDLSLPPLVLPSGGGAPAAALQRAFWIEMIENGLED</sequence>
<evidence type="ECO:0000313" key="2">
    <source>
        <dbReference type="Proteomes" id="UP000037460"/>
    </source>
</evidence>
<name>A0A0M0JSU3_9EUKA</name>
<proteinExistence type="predicted"/>
<comment type="caution">
    <text evidence="1">The sequence shown here is derived from an EMBL/GenBank/DDBJ whole genome shotgun (WGS) entry which is preliminary data.</text>
</comment>
<reference evidence="2" key="1">
    <citation type="journal article" date="2015" name="PLoS Genet.">
        <title>Genome Sequence and Transcriptome Analyses of Chrysochromulina tobin: Metabolic Tools for Enhanced Algal Fitness in the Prominent Order Prymnesiales (Haptophyceae).</title>
        <authorList>
            <person name="Hovde B.T."/>
            <person name="Deodato C.R."/>
            <person name="Hunsperger H.M."/>
            <person name="Ryken S.A."/>
            <person name="Yost W."/>
            <person name="Jha R.K."/>
            <person name="Patterson J."/>
            <person name="Monnat R.J. Jr."/>
            <person name="Barlow S.B."/>
            <person name="Starkenburg S.R."/>
            <person name="Cattolico R.A."/>
        </authorList>
    </citation>
    <scope>NUCLEOTIDE SEQUENCE</scope>
    <source>
        <strain evidence="2">CCMP291</strain>
    </source>
</reference>
<accession>A0A0M0JSU3</accession>
<gene>
    <name evidence="1" type="ORF">Ctob_013867</name>
</gene>